<evidence type="ECO:0008006" key="4">
    <source>
        <dbReference type="Google" id="ProtNLM"/>
    </source>
</evidence>
<gene>
    <name evidence="2" type="ORF">QQS21_011567</name>
</gene>
<reference evidence="2" key="1">
    <citation type="submission" date="2023-06" db="EMBL/GenBank/DDBJ databases">
        <title>Conoideocrella luteorostrata (Hypocreales: Clavicipitaceae), a potential biocontrol fungus for elongate hemlock scale in United States Christmas tree production areas.</title>
        <authorList>
            <person name="Barrett H."/>
            <person name="Lovett B."/>
            <person name="Macias A.M."/>
            <person name="Stajich J.E."/>
            <person name="Kasson M.T."/>
        </authorList>
    </citation>
    <scope>NUCLEOTIDE SEQUENCE</scope>
    <source>
        <strain evidence="2">ARSEF 14590</strain>
    </source>
</reference>
<evidence type="ECO:0000313" key="2">
    <source>
        <dbReference type="EMBL" id="KAK2590755.1"/>
    </source>
</evidence>
<organism evidence="2 3">
    <name type="scientific">Conoideocrella luteorostrata</name>
    <dbReference type="NCBI Taxonomy" id="1105319"/>
    <lineage>
        <taxon>Eukaryota</taxon>
        <taxon>Fungi</taxon>
        <taxon>Dikarya</taxon>
        <taxon>Ascomycota</taxon>
        <taxon>Pezizomycotina</taxon>
        <taxon>Sordariomycetes</taxon>
        <taxon>Hypocreomycetidae</taxon>
        <taxon>Hypocreales</taxon>
        <taxon>Clavicipitaceae</taxon>
        <taxon>Conoideocrella</taxon>
    </lineage>
</organism>
<evidence type="ECO:0000256" key="1">
    <source>
        <dbReference type="SAM" id="SignalP"/>
    </source>
</evidence>
<feature type="signal peptide" evidence="1">
    <location>
        <begin position="1"/>
        <end position="19"/>
    </location>
</feature>
<evidence type="ECO:0000313" key="3">
    <source>
        <dbReference type="Proteomes" id="UP001251528"/>
    </source>
</evidence>
<dbReference type="AlphaFoldDB" id="A0AAJ0CD71"/>
<feature type="chain" id="PRO_5042559680" description="Extracellular membrane protein CFEM domain-containing protein" evidence="1">
    <location>
        <begin position="20"/>
        <end position="634"/>
    </location>
</feature>
<proteinExistence type="predicted"/>
<dbReference type="Proteomes" id="UP001251528">
    <property type="component" value="Unassembled WGS sequence"/>
</dbReference>
<dbReference type="EMBL" id="JASWJB010000401">
    <property type="protein sequence ID" value="KAK2590755.1"/>
    <property type="molecule type" value="Genomic_DNA"/>
</dbReference>
<protein>
    <recommendedName>
        <fullName evidence="4">Extracellular membrane protein CFEM domain-containing protein</fullName>
    </recommendedName>
</protein>
<name>A0AAJ0CD71_9HYPO</name>
<accession>A0AAJ0CD71</accession>
<keyword evidence="1" id="KW-0732">Signal</keyword>
<comment type="caution">
    <text evidence="2">The sequence shown here is derived from an EMBL/GenBank/DDBJ whole genome shotgun (WGS) entry which is preliminary data.</text>
</comment>
<sequence length="634" mass="65742">MRIVSFGTLLFSAAAHCRSATLGPTASKQDGTLHTTVDIDHSIACVADCNKSLAEHGASINGMKSVCSTPELQRAHFQCLINLCSHDSYGGALVYSISACADTGVNIIPLHPIEVVHQLLRGRDMRDASQDGEPAGNLLAAADEDFDKARSFAMAVTCNTGTNGLVTVSLGPPQPTTTTSAANDESWAENTPVIDTSNTATTCESGIGHQGMSLQPTTEATTFSTLTQTTSCSSGTFCFAGIPTSTIYSSLDGEVRTTNPTYSSSTSTASAVCTVVSSTTTKSGVSSYEPFMSSGSAWSMSGDSISSSTSVHSCSSASLHPAVTSGQTITTALQTAQFGSPTTPCTDSTRSSSIPMTAAISKACSSEMESRTTRDQSMSGPILVSQISTSFSTLTTQSTTSTFACTTLSSSGGNFDASPAAYSFETPSLPPSYEPPLEGYDYGNPPAYDVPRERNSAQAVTWSLSTPYTSMYQSTLTSTEPSLSGGGPATYETSTASLIQMAQVVSADVASELPNDPTTNPQPAKVTIVSSVERGWQTTTMTIHQAEAVATQIPSRLALDKPNNGHGNDTAPLARSAEPRIEAFGPNVDADGSTDTGIATLQPVSVVAGSKRNRPSVFTLMGTGLSVVLLYGML</sequence>
<keyword evidence="3" id="KW-1185">Reference proteome</keyword>